<dbReference type="AlphaFoldDB" id="A0A9W6LIF4"/>
<sequence length="106" mass="11483">MREELSARHGAPDPLTRGQFSDGQRLFTVRASSTEAPDSFQVFAGGDAADIVVVVSGLTSWNLRATWGDGWRSASAEWKSWVKDQAFMAFYNGRPPATGSVRVCSG</sequence>
<protein>
    <submittedName>
        <fullName evidence="2">Uncharacterized protein</fullName>
    </submittedName>
</protein>
<feature type="region of interest" description="Disordered" evidence="1">
    <location>
        <begin position="1"/>
        <end position="20"/>
    </location>
</feature>
<evidence type="ECO:0000313" key="3">
    <source>
        <dbReference type="Proteomes" id="UP001144313"/>
    </source>
</evidence>
<dbReference type="Proteomes" id="UP001144313">
    <property type="component" value="Unassembled WGS sequence"/>
</dbReference>
<evidence type="ECO:0000256" key="1">
    <source>
        <dbReference type="SAM" id="MobiDB-lite"/>
    </source>
</evidence>
<gene>
    <name evidence="2" type="ORF">GALLR39Z86_48770</name>
</gene>
<evidence type="ECO:0000313" key="2">
    <source>
        <dbReference type="EMBL" id="GLI45027.1"/>
    </source>
</evidence>
<comment type="caution">
    <text evidence="2">The sequence shown here is derived from an EMBL/GenBank/DDBJ whole genome shotgun (WGS) entry which is preliminary data.</text>
</comment>
<feature type="compositionally biased region" description="Basic and acidic residues" evidence="1">
    <location>
        <begin position="1"/>
        <end position="11"/>
    </location>
</feature>
<keyword evidence="3" id="KW-1185">Reference proteome</keyword>
<accession>A0A9W6LIF4</accession>
<organism evidence="2 3">
    <name type="scientific">Glycomyces algeriensis</name>
    <dbReference type="NCBI Taxonomy" id="256037"/>
    <lineage>
        <taxon>Bacteria</taxon>
        <taxon>Bacillati</taxon>
        <taxon>Actinomycetota</taxon>
        <taxon>Actinomycetes</taxon>
        <taxon>Glycomycetales</taxon>
        <taxon>Glycomycetaceae</taxon>
        <taxon>Glycomyces</taxon>
    </lineage>
</organism>
<dbReference type="EMBL" id="BSDT01000001">
    <property type="protein sequence ID" value="GLI45027.1"/>
    <property type="molecule type" value="Genomic_DNA"/>
</dbReference>
<name>A0A9W6LIF4_9ACTN</name>
<proteinExistence type="predicted"/>
<reference evidence="2" key="1">
    <citation type="submission" date="2022-12" db="EMBL/GenBank/DDBJ databases">
        <title>Reference genome sequencing for broad-spectrum identification of bacterial and archaeal isolates by mass spectrometry.</title>
        <authorList>
            <person name="Sekiguchi Y."/>
            <person name="Tourlousse D.M."/>
        </authorList>
    </citation>
    <scope>NUCLEOTIDE SEQUENCE</scope>
    <source>
        <strain evidence="2">LLR39Z86</strain>
    </source>
</reference>